<dbReference type="RefSeq" id="WP_074828039.1">
    <property type="nucleotide sequence ID" value="NZ_FOAT01000001.1"/>
</dbReference>
<evidence type="ECO:0000313" key="4">
    <source>
        <dbReference type="Proteomes" id="UP000186015"/>
    </source>
</evidence>
<proteinExistence type="predicted"/>
<evidence type="ECO:0000259" key="2">
    <source>
        <dbReference type="PROSITE" id="PS51178"/>
    </source>
</evidence>
<evidence type="ECO:0000313" key="3">
    <source>
        <dbReference type="EMBL" id="SEK20689.1"/>
    </source>
</evidence>
<keyword evidence="1" id="KW-0812">Transmembrane</keyword>
<name>A0A1H7F3J9_RUMAL</name>
<accession>A0A1H7F3J9</accession>
<feature type="domain" description="PASTA" evidence="2">
    <location>
        <begin position="196"/>
        <end position="262"/>
    </location>
</feature>
<dbReference type="AlphaFoldDB" id="A0A1H7F3J9"/>
<dbReference type="EMBL" id="FOAT01000001">
    <property type="protein sequence ID" value="SEK20689.1"/>
    <property type="molecule type" value="Genomic_DNA"/>
</dbReference>
<dbReference type="OrthoDB" id="1815523at2"/>
<dbReference type="Proteomes" id="UP000186015">
    <property type="component" value="Unassembled WGS sequence"/>
</dbReference>
<dbReference type="CDD" id="cd06577">
    <property type="entry name" value="PASTA_pknB"/>
    <property type="match status" value="3"/>
</dbReference>
<dbReference type="InterPro" id="IPR005543">
    <property type="entry name" value="PASTA_dom"/>
</dbReference>
<dbReference type="Gene3D" id="3.30.10.20">
    <property type="match status" value="3"/>
</dbReference>
<sequence length="534" mass="58122">MMKNRLKNLRDRASESDADILRDDFADFGKDAQIPDDARERILSSVMGKAGFKMNNTNGVIKGHKNITENKTDSNISASNGKLRIHRGDAIAACIAVLAAGTVSATMLFGKQINTTSPSSSEVNTSQEEDIGSLILPSFVGKNIEQVEIDWGDKLNIEVEYGYTMEHEEGIIFWQSQDPGKIVEEGYTITLKVSLGVQTAVIPDVSGKSSADAEIELREAGFTVLLRCKYDDNVPEGIAICTEPSAGNEFAVEDMVTLYVSKGPLDTQVKVPNVVGLTKEKAITILKENKLKAKVEDMPHDGDKGKVIDQSLEPDRRVDRDTEVIIYVSTGETDPVDLTISLPMPKGLTGEYTVNGYIDGNIRYTKMISDASKVAGSSIQLDVSGKKTERLKVTLKNEATGESIDYAEFVVDYDKKTADLVGELNKDLQYDKNNLVDMTISIPMPEDLSGKYTIKGLVDGKTRYTQAISDAKAVAGGAINMDISGKDTETLTISLTNESTGKSVNYAVFNINYNKKTAELNGAFNKDGLLATMK</sequence>
<dbReference type="SMART" id="SM00740">
    <property type="entry name" value="PASTA"/>
    <property type="match status" value="3"/>
</dbReference>
<evidence type="ECO:0000256" key="1">
    <source>
        <dbReference type="SAM" id="Phobius"/>
    </source>
</evidence>
<dbReference type="SUPFAM" id="SSF54184">
    <property type="entry name" value="Penicillin-binding protein 2x (pbp-2x), c-terminal domain"/>
    <property type="match status" value="1"/>
</dbReference>
<dbReference type="PROSITE" id="PS51178">
    <property type="entry name" value="PASTA"/>
    <property type="match status" value="2"/>
</dbReference>
<keyword evidence="1" id="KW-0472">Membrane</keyword>
<feature type="domain" description="PASTA" evidence="2">
    <location>
        <begin position="266"/>
        <end position="330"/>
    </location>
</feature>
<gene>
    <name evidence="3" type="ORF">SAMN05216469_10192</name>
</gene>
<organism evidence="3 4">
    <name type="scientific">Ruminococcus albus</name>
    <dbReference type="NCBI Taxonomy" id="1264"/>
    <lineage>
        <taxon>Bacteria</taxon>
        <taxon>Bacillati</taxon>
        <taxon>Bacillota</taxon>
        <taxon>Clostridia</taxon>
        <taxon>Eubacteriales</taxon>
        <taxon>Oscillospiraceae</taxon>
        <taxon>Ruminococcus</taxon>
    </lineage>
</organism>
<protein>
    <submittedName>
        <fullName evidence="3">PASTA domain, binds beta-lactams</fullName>
    </submittedName>
</protein>
<reference evidence="3 4" key="1">
    <citation type="submission" date="2016-10" db="EMBL/GenBank/DDBJ databases">
        <authorList>
            <person name="de Groot N.N."/>
        </authorList>
    </citation>
    <scope>NUCLEOTIDE SEQUENCE [LARGE SCALE GENOMIC DNA]</scope>
    <source>
        <strain evidence="3 4">KH2T6</strain>
    </source>
</reference>
<dbReference type="Pfam" id="PF03793">
    <property type="entry name" value="PASTA"/>
    <property type="match status" value="2"/>
</dbReference>
<keyword evidence="1" id="KW-1133">Transmembrane helix</keyword>
<feature type="transmembrane region" description="Helical" evidence="1">
    <location>
        <begin position="90"/>
        <end position="110"/>
    </location>
</feature>